<dbReference type="InterPro" id="IPR036881">
    <property type="entry name" value="Glyco_hydro_3_C_sf"/>
</dbReference>
<evidence type="ECO:0000256" key="2">
    <source>
        <dbReference type="ARBA" id="ARBA00005336"/>
    </source>
</evidence>
<evidence type="ECO:0000259" key="7">
    <source>
        <dbReference type="SMART" id="SM01217"/>
    </source>
</evidence>
<dbReference type="Gene3D" id="2.60.40.10">
    <property type="entry name" value="Immunoglobulins"/>
    <property type="match status" value="1"/>
</dbReference>
<feature type="region of interest" description="Disordered" evidence="6">
    <location>
        <begin position="1"/>
        <end position="80"/>
    </location>
</feature>
<dbReference type="GO" id="GO:0008422">
    <property type="term" value="F:beta-glucosidase activity"/>
    <property type="evidence" value="ECO:0007669"/>
    <property type="project" value="UniProtKB-EC"/>
</dbReference>
<dbReference type="InterPro" id="IPR017853">
    <property type="entry name" value="GH"/>
</dbReference>
<evidence type="ECO:0000313" key="8">
    <source>
        <dbReference type="EMBL" id="CAE2222520.1"/>
    </source>
</evidence>
<keyword evidence="5" id="KW-0326">Glycosidase</keyword>
<dbReference type="InterPro" id="IPR002772">
    <property type="entry name" value="Glyco_hydro_3_C"/>
</dbReference>
<evidence type="ECO:0000256" key="1">
    <source>
        <dbReference type="ARBA" id="ARBA00000448"/>
    </source>
</evidence>
<sequence>MTTQEPLHEGAPASKAGAPDQNDSGGGDDGGDVDGAGSPPSASPAPTEVEAEAEVETSTPPTPTPATPPRSPKSSSASAILTATASSSPVPFPFTIQIPHRSSSAAAAAASRPPPPSTIQNRISESQRLRNETSRAIVGQLALDEKLSLVSGNDLWTFGGIERFGVPSITLADGPHGVRKPVHGDTQKGHPATCFPASCALACSWDRTLAFDVGRALSVECEELGVSLLLGPGMNLKRHPCGGRNFEYLSEDPHLSGHMGCHLVRGVQHTGRIGACAKHVAANNQESFRFVVNALIDARTLRELYGAGFEYCARVGRPWALMCAYNGLNGSFCSENVDLFRDWMRREIGFGSSRDGGGGGGGEGIVSDLEGAGASGGEGGAADGTDGDGTNGGEEEYDDTMMNPHIVMSDWGAVNDRVEGIKAGLDLEMPGSFGAHDRAIKSALKDGTLMESQLDECCVRIVQFIQRAMKATAVEGEGKGEGEEETEGKGEDKAQADKQDKDEESQIPEQSKEGGDDDSDEDCWEKHHRLALRAARESIVLLKNENKTLPLREKTGEKVAVIGHFAKAPRYQGSGSSQVIPTRLDSVRDLIQEYAGGGGDDDADNITFAEGYHPDQEGIDESKDIDQTLLNEAVSIAERADVCLLFVGLPEIAESEGFDRLHLRLPSQHDALVRSITKINPRTVIVLSNGGPVELPWIDAVPAAVETYLSGQAGARATLDVLYGRINPSGRLAETFPIRLKDVLADDFFPGNRHKVEYREGLAVGYRYFDTAKKDVLFPFGHGLSYTNFEFTDMGVKEATAAHTFEVSLTVTNTGDAAGATVVQCYVSCLKSEVFRPEQELRAFEKVQTLQPDESAKVTLTLSSRAFSYYDVGMNRWIVEDGEYEIRLCSSSRDVRLRRTVTFDAGGEGPSEEAVAAYPPASDPRDTVSEEAFANRMEMSFPEGERKEKMMALLSHDSDDSSSSNRRVEIHRNSILSECQGSFLGRMLRTILIKSMEGHIESEAGKEKANKVRAAFADNFPLRGFVLFSSGGMTFPVLDWMIDVMNGRYCKAFKGVFPVVCGGRFRN</sequence>
<dbReference type="InterPro" id="IPR036962">
    <property type="entry name" value="Glyco_hydro_3_N_sf"/>
</dbReference>
<dbReference type="InterPro" id="IPR001764">
    <property type="entry name" value="Glyco_hydro_3_N"/>
</dbReference>
<reference evidence="8" key="1">
    <citation type="submission" date="2021-01" db="EMBL/GenBank/DDBJ databases">
        <authorList>
            <person name="Corre E."/>
            <person name="Pelletier E."/>
            <person name="Niang G."/>
            <person name="Scheremetjew M."/>
            <person name="Finn R."/>
            <person name="Kale V."/>
            <person name="Holt S."/>
            <person name="Cochrane G."/>
            <person name="Meng A."/>
            <person name="Brown T."/>
            <person name="Cohen L."/>
        </authorList>
    </citation>
    <scope>NUCLEOTIDE SEQUENCE</scope>
    <source>
        <strain evidence="8">Isolate 1302-5</strain>
    </source>
</reference>
<feature type="compositionally biased region" description="Gly residues" evidence="6">
    <location>
        <begin position="373"/>
        <end position="392"/>
    </location>
</feature>
<dbReference type="Pfam" id="PF00933">
    <property type="entry name" value="Glyco_hydro_3"/>
    <property type="match status" value="1"/>
</dbReference>
<feature type="region of interest" description="Disordered" evidence="6">
    <location>
        <begin position="351"/>
        <end position="399"/>
    </location>
</feature>
<name>A0A7S4I986_9STRA</name>
<dbReference type="Gene3D" id="3.40.50.1700">
    <property type="entry name" value="Glycoside hydrolase family 3 C-terminal domain"/>
    <property type="match status" value="1"/>
</dbReference>
<protein>
    <recommendedName>
        <fullName evidence="3">beta-glucosidase</fullName>
        <ecNumber evidence="3">3.2.1.21</ecNumber>
    </recommendedName>
</protein>
<dbReference type="Gene3D" id="3.20.20.300">
    <property type="entry name" value="Glycoside hydrolase, family 3, N-terminal domain"/>
    <property type="match status" value="2"/>
</dbReference>
<evidence type="ECO:0000256" key="5">
    <source>
        <dbReference type="ARBA" id="ARBA00023295"/>
    </source>
</evidence>
<dbReference type="Pfam" id="PF01915">
    <property type="entry name" value="Glyco_hydro_3_C"/>
    <property type="match status" value="1"/>
</dbReference>
<keyword evidence="4" id="KW-0378">Hydrolase</keyword>
<feature type="compositionally biased region" description="Pro residues" evidence="6">
    <location>
        <begin position="60"/>
        <end position="71"/>
    </location>
</feature>
<proteinExistence type="inferred from homology"/>
<dbReference type="PRINTS" id="PR00133">
    <property type="entry name" value="GLHYDRLASE3"/>
</dbReference>
<feature type="compositionally biased region" description="Low complexity" evidence="6">
    <location>
        <begin position="35"/>
        <end position="48"/>
    </location>
</feature>
<evidence type="ECO:0000256" key="6">
    <source>
        <dbReference type="SAM" id="MobiDB-lite"/>
    </source>
</evidence>
<dbReference type="InterPro" id="IPR026891">
    <property type="entry name" value="Fn3-like"/>
</dbReference>
<dbReference type="SMART" id="SM01217">
    <property type="entry name" value="Fn3_like"/>
    <property type="match status" value="1"/>
</dbReference>
<comment type="catalytic activity">
    <reaction evidence="1">
        <text>Hydrolysis of terminal, non-reducing beta-D-glucosyl residues with release of beta-D-glucose.</text>
        <dbReference type="EC" id="3.2.1.21"/>
    </reaction>
</comment>
<comment type="similarity">
    <text evidence="2">Belongs to the glycosyl hydrolase 3 family.</text>
</comment>
<dbReference type="FunFam" id="2.60.40.10:FF:000495">
    <property type="entry name" value="Periplasmic beta-glucosidase"/>
    <property type="match status" value="1"/>
</dbReference>
<feature type="region of interest" description="Disordered" evidence="6">
    <location>
        <begin position="103"/>
        <end position="128"/>
    </location>
</feature>
<organism evidence="8">
    <name type="scientific">Odontella aurita</name>
    <dbReference type="NCBI Taxonomy" id="265563"/>
    <lineage>
        <taxon>Eukaryota</taxon>
        <taxon>Sar</taxon>
        <taxon>Stramenopiles</taxon>
        <taxon>Ochrophyta</taxon>
        <taxon>Bacillariophyta</taxon>
        <taxon>Mediophyceae</taxon>
        <taxon>Biddulphiophycidae</taxon>
        <taxon>Eupodiscales</taxon>
        <taxon>Odontellaceae</taxon>
        <taxon>Odontella</taxon>
    </lineage>
</organism>
<dbReference type="EC" id="3.2.1.21" evidence="3"/>
<evidence type="ECO:0000256" key="4">
    <source>
        <dbReference type="ARBA" id="ARBA00022801"/>
    </source>
</evidence>
<feature type="compositionally biased region" description="Basic and acidic residues" evidence="6">
    <location>
        <begin position="476"/>
        <end position="501"/>
    </location>
</feature>
<dbReference type="EMBL" id="HBKQ01013001">
    <property type="protein sequence ID" value="CAE2222520.1"/>
    <property type="molecule type" value="Transcribed_RNA"/>
</dbReference>
<feature type="compositionally biased region" description="Gly residues" evidence="6">
    <location>
        <begin position="354"/>
        <end position="364"/>
    </location>
</feature>
<feature type="domain" description="Fibronectin type III-like" evidence="7">
    <location>
        <begin position="821"/>
        <end position="892"/>
    </location>
</feature>
<dbReference type="SUPFAM" id="SSF52279">
    <property type="entry name" value="Beta-D-glucan exohydrolase, C-terminal domain"/>
    <property type="match status" value="1"/>
</dbReference>
<dbReference type="SUPFAM" id="SSF51445">
    <property type="entry name" value="(Trans)glycosidases"/>
    <property type="match status" value="2"/>
</dbReference>
<feature type="region of interest" description="Disordered" evidence="6">
    <location>
        <begin position="472"/>
        <end position="522"/>
    </location>
</feature>
<dbReference type="InterPro" id="IPR013783">
    <property type="entry name" value="Ig-like_fold"/>
</dbReference>
<dbReference type="PANTHER" id="PTHR42715">
    <property type="entry name" value="BETA-GLUCOSIDASE"/>
    <property type="match status" value="1"/>
</dbReference>
<dbReference type="InterPro" id="IPR050288">
    <property type="entry name" value="Cellulose_deg_GH3"/>
</dbReference>
<dbReference type="PANTHER" id="PTHR42715:SF10">
    <property type="entry name" value="BETA-GLUCOSIDASE"/>
    <property type="match status" value="1"/>
</dbReference>
<dbReference type="GO" id="GO:0005975">
    <property type="term" value="P:carbohydrate metabolic process"/>
    <property type="evidence" value="ECO:0007669"/>
    <property type="project" value="InterPro"/>
</dbReference>
<evidence type="ECO:0000256" key="3">
    <source>
        <dbReference type="ARBA" id="ARBA00012744"/>
    </source>
</evidence>
<dbReference type="AlphaFoldDB" id="A0A7S4I986"/>
<dbReference type="Pfam" id="PF14310">
    <property type="entry name" value="Fn3-like"/>
    <property type="match status" value="1"/>
</dbReference>
<gene>
    <name evidence="8" type="ORF">OAUR00152_LOCUS8916</name>
</gene>
<accession>A0A7S4I986</accession>